<proteinExistence type="predicted"/>
<accession>A0A9P0DF57</accession>
<gene>
    <name evidence="2" type="ORF">PSYICH_LOCUS15611</name>
</gene>
<evidence type="ECO:0000256" key="1">
    <source>
        <dbReference type="SAM" id="Phobius"/>
    </source>
</evidence>
<keyword evidence="3" id="KW-1185">Reference proteome</keyword>
<dbReference type="EMBL" id="OV651821">
    <property type="protein sequence ID" value="CAH1115227.1"/>
    <property type="molecule type" value="Genomic_DNA"/>
</dbReference>
<reference evidence="2" key="1">
    <citation type="submission" date="2022-01" db="EMBL/GenBank/DDBJ databases">
        <authorList>
            <person name="King R."/>
        </authorList>
    </citation>
    <scope>NUCLEOTIDE SEQUENCE</scope>
</reference>
<dbReference type="Proteomes" id="UP001153636">
    <property type="component" value="Chromosome 9"/>
</dbReference>
<name>A0A9P0DF57_9CUCU</name>
<keyword evidence="1" id="KW-0472">Membrane</keyword>
<keyword evidence="1" id="KW-1133">Transmembrane helix</keyword>
<evidence type="ECO:0000313" key="2">
    <source>
        <dbReference type="EMBL" id="CAH1115227.1"/>
    </source>
</evidence>
<evidence type="ECO:0000313" key="3">
    <source>
        <dbReference type="Proteomes" id="UP001153636"/>
    </source>
</evidence>
<feature type="transmembrane region" description="Helical" evidence="1">
    <location>
        <begin position="6"/>
        <end position="23"/>
    </location>
</feature>
<dbReference type="AlphaFoldDB" id="A0A9P0DF57"/>
<sequence>MGFYGIVKNVILLFLILISIYFSHTLDTKLKEVIGNIEKLFTEAKEEIFKMAKENITNIPPFDLNKSTHSQVAQARCQSVVVIKLKDATQNNIQTKADIMSNNNPTKLNIEVSKVKNTRDGGILVGYSKNEDASKFKNAANAKLSDAYEVKKIKSRNPKLRTVGMIEMNLTNLFCYLSTKIMSSNRPEFAAL</sequence>
<protein>
    <submittedName>
        <fullName evidence="2">Uncharacterized protein</fullName>
    </submittedName>
</protein>
<dbReference type="OrthoDB" id="6775559at2759"/>
<keyword evidence="1" id="KW-0812">Transmembrane</keyword>
<organism evidence="2 3">
    <name type="scientific">Psylliodes chrysocephalus</name>
    <dbReference type="NCBI Taxonomy" id="3402493"/>
    <lineage>
        <taxon>Eukaryota</taxon>
        <taxon>Metazoa</taxon>
        <taxon>Ecdysozoa</taxon>
        <taxon>Arthropoda</taxon>
        <taxon>Hexapoda</taxon>
        <taxon>Insecta</taxon>
        <taxon>Pterygota</taxon>
        <taxon>Neoptera</taxon>
        <taxon>Endopterygota</taxon>
        <taxon>Coleoptera</taxon>
        <taxon>Polyphaga</taxon>
        <taxon>Cucujiformia</taxon>
        <taxon>Chrysomeloidea</taxon>
        <taxon>Chrysomelidae</taxon>
        <taxon>Galerucinae</taxon>
        <taxon>Alticini</taxon>
        <taxon>Psylliodes</taxon>
    </lineage>
</organism>